<protein>
    <submittedName>
        <fullName evidence="13">Mechanosensitive ion channel family protein</fullName>
    </submittedName>
</protein>
<feature type="transmembrane region" description="Helical" evidence="8">
    <location>
        <begin position="324"/>
        <end position="343"/>
    </location>
</feature>
<dbReference type="Gene3D" id="3.30.70.100">
    <property type="match status" value="1"/>
</dbReference>
<feature type="transmembrane region" description="Helical" evidence="8">
    <location>
        <begin position="515"/>
        <end position="538"/>
    </location>
</feature>
<dbReference type="Proteomes" id="UP000273516">
    <property type="component" value="Unassembled WGS sequence"/>
</dbReference>
<evidence type="ECO:0000256" key="6">
    <source>
        <dbReference type="ARBA" id="ARBA00023136"/>
    </source>
</evidence>
<feature type="transmembrane region" description="Helical" evidence="8">
    <location>
        <begin position="238"/>
        <end position="260"/>
    </location>
</feature>
<evidence type="ECO:0000259" key="10">
    <source>
        <dbReference type="Pfam" id="PF00924"/>
    </source>
</evidence>
<dbReference type="SUPFAM" id="SSF50182">
    <property type="entry name" value="Sm-like ribonucleoproteins"/>
    <property type="match status" value="1"/>
</dbReference>
<dbReference type="Gene3D" id="2.30.30.60">
    <property type="match status" value="1"/>
</dbReference>
<dbReference type="InterPro" id="IPR006686">
    <property type="entry name" value="MscS_channel_CS"/>
</dbReference>
<sequence length="826" mass="89147">MRIFRVFPAIFLMALLFAVQPLAAQEGNGIDYQAWENIASQAEELGSDATATSEELAAMRGRIAEWRGRLQKAQNANGAQIASVKEQIAALGPAPAEGETEDEEIASRREELHKQLSTLQAPRLQAVEAFSRADSIIKQIDEVTDERQATVLAQLSPSPLLPSSWPPALADGAKLVAGIAEEAGQRTMDMGIWSQMRPNFPQVAGYLIAAILLLTIGRRWVNGLPSRLSAHASEYSRAVVAFVVSLGQIALPVAGLFLLVRAIKASGLPGDWTLPFWDALPLAGLILFCGYWLSGQIFPARMVAYDTLNMEQKPRNSARRMTNALALLFAIHHLLSSAVLPLSGVYERVGDEANRVPLEFSDAAISVWHFVLISLAGLALFRLGNALRKLNHKESEAGQGARYRVLSVMGRLSRLMVVIVIALGVMGFINLANGLLWPWILTLALIGLLILLKDFAADIFSMVKHGEEGARDGLIPMLIGFALVILSFPLFLLIWGARGTDLAELWTNFQQGVSFGGITLSPGSVVTLLVVFTIGYMVTRGLQGTFRNTILPKTKLDAGGQNAVVSGLGYVGIFLAALLAITSAGIDLSSLAIVAGALSVGIGFGLQNIVSNFVSGIILLIERPISVGDWIEAGGQQGIVQRISVRSTQVETFDKTEVIVPNSDLISQPVINWTRASQTGRIIIPVGVAYGSDTRRVERILQEIIEDQPLVTVDPAPAVLFRRFGADSLEFEIRAILSDVGAGLGVTSEVCHQIAERFAAEGIEIPFAQRDIWLRNPEVLRDGGTEPTRPEPVASQSSPVPTRHDPRIAFDEAEDGDGIPDADGDR</sequence>
<comment type="caution">
    <text evidence="13">The sequence shown here is derived from an EMBL/GenBank/DDBJ whole genome shotgun (WGS) entry which is preliminary data.</text>
</comment>
<dbReference type="InterPro" id="IPR022249">
    <property type="entry name" value="DUF3772"/>
</dbReference>
<keyword evidence="3" id="KW-1003">Cell membrane</keyword>
<dbReference type="InterPro" id="IPR052702">
    <property type="entry name" value="MscS-like_channel"/>
</dbReference>
<keyword evidence="4 8" id="KW-0812">Transmembrane</keyword>
<feature type="domain" description="Mechanosensitive ion channel MscS" evidence="10">
    <location>
        <begin position="608"/>
        <end position="675"/>
    </location>
</feature>
<organism evidence="13 14">
    <name type="scientific">Paracoccus alkanivorans</name>
    <dbReference type="NCBI Taxonomy" id="2116655"/>
    <lineage>
        <taxon>Bacteria</taxon>
        <taxon>Pseudomonadati</taxon>
        <taxon>Pseudomonadota</taxon>
        <taxon>Alphaproteobacteria</taxon>
        <taxon>Rhodobacterales</taxon>
        <taxon>Paracoccaceae</taxon>
        <taxon>Paracoccus</taxon>
    </lineage>
</organism>
<dbReference type="PANTHER" id="PTHR30347">
    <property type="entry name" value="POTASSIUM CHANNEL RELATED"/>
    <property type="match status" value="1"/>
</dbReference>
<feature type="transmembrane region" description="Helical" evidence="8">
    <location>
        <begin position="363"/>
        <end position="383"/>
    </location>
</feature>
<comment type="subcellular location">
    <subcellularLocation>
        <location evidence="1">Cell membrane</location>
        <topology evidence="1">Multi-pass membrane protein</topology>
    </subcellularLocation>
</comment>
<dbReference type="Gene3D" id="1.10.287.1260">
    <property type="match status" value="1"/>
</dbReference>
<name>A0A3M0MJN6_9RHOB</name>
<dbReference type="InterPro" id="IPR049278">
    <property type="entry name" value="MS_channel_C"/>
</dbReference>
<reference evidence="13 14" key="1">
    <citation type="submission" date="2018-07" db="EMBL/GenBank/DDBJ databases">
        <authorList>
            <person name="Zhang Y."/>
            <person name="Wang L."/>
            <person name="Ma S."/>
        </authorList>
    </citation>
    <scope>NUCLEOTIDE SEQUENCE [LARGE SCALE GENOMIC DNA]</scope>
    <source>
        <strain evidence="13 14">4-2</strain>
    </source>
</reference>
<dbReference type="Pfam" id="PF00924">
    <property type="entry name" value="MS_channel_2nd"/>
    <property type="match status" value="1"/>
</dbReference>
<dbReference type="AlphaFoldDB" id="A0A3M0MJN6"/>
<keyword evidence="5 8" id="KW-1133">Transmembrane helix</keyword>
<keyword evidence="9" id="KW-0732">Signal</keyword>
<feature type="domain" description="Mechanosensitive ion channel MscS C-terminal" evidence="12">
    <location>
        <begin position="684"/>
        <end position="765"/>
    </location>
</feature>
<evidence type="ECO:0000256" key="5">
    <source>
        <dbReference type="ARBA" id="ARBA00022989"/>
    </source>
</evidence>
<feature type="compositionally biased region" description="Acidic residues" evidence="7">
    <location>
        <begin position="811"/>
        <end position="826"/>
    </location>
</feature>
<evidence type="ECO:0000256" key="7">
    <source>
        <dbReference type="SAM" id="MobiDB-lite"/>
    </source>
</evidence>
<dbReference type="SUPFAM" id="SSF82861">
    <property type="entry name" value="Mechanosensitive channel protein MscS (YggB), transmembrane region"/>
    <property type="match status" value="1"/>
</dbReference>
<dbReference type="PANTHER" id="PTHR30347:SF1">
    <property type="entry name" value="MECHANOSENSITIVE CHANNEL MSCK"/>
    <property type="match status" value="1"/>
</dbReference>
<dbReference type="Pfam" id="PF12607">
    <property type="entry name" value="DUF3772"/>
    <property type="match status" value="1"/>
</dbReference>
<dbReference type="InterPro" id="IPR011014">
    <property type="entry name" value="MscS_channel_TM-2"/>
</dbReference>
<feature type="chain" id="PRO_5018262873" evidence="9">
    <location>
        <begin position="24"/>
        <end position="826"/>
    </location>
</feature>
<evidence type="ECO:0000256" key="1">
    <source>
        <dbReference type="ARBA" id="ARBA00004651"/>
    </source>
</evidence>
<feature type="transmembrane region" description="Helical" evidence="8">
    <location>
        <begin position="412"/>
        <end position="429"/>
    </location>
</feature>
<dbReference type="RefSeq" id="WP_122110871.1">
    <property type="nucleotide sequence ID" value="NZ_QOKZ01000001.1"/>
</dbReference>
<keyword evidence="6 8" id="KW-0472">Membrane</keyword>
<proteinExistence type="inferred from homology"/>
<evidence type="ECO:0000256" key="3">
    <source>
        <dbReference type="ARBA" id="ARBA00022475"/>
    </source>
</evidence>
<dbReference type="Pfam" id="PF21082">
    <property type="entry name" value="MS_channel_3rd"/>
    <property type="match status" value="1"/>
</dbReference>
<feature type="transmembrane region" description="Helical" evidence="8">
    <location>
        <begin position="563"/>
        <end position="586"/>
    </location>
</feature>
<comment type="similarity">
    <text evidence="2">Belongs to the MscS (TC 1.A.23) family.</text>
</comment>
<evidence type="ECO:0000256" key="9">
    <source>
        <dbReference type="SAM" id="SignalP"/>
    </source>
</evidence>
<feature type="transmembrane region" description="Helical" evidence="8">
    <location>
        <begin position="435"/>
        <end position="452"/>
    </location>
</feature>
<accession>A0A3M0MJN6</accession>
<evidence type="ECO:0000313" key="13">
    <source>
        <dbReference type="EMBL" id="RMC37788.1"/>
    </source>
</evidence>
<feature type="transmembrane region" description="Helical" evidence="8">
    <location>
        <begin position="592"/>
        <end position="621"/>
    </location>
</feature>
<feature type="domain" description="DUF3772" evidence="11">
    <location>
        <begin position="124"/>
        <end position="183"/>
    </location>
</feature>
<gene>
    <name evidence="13" type="ORF">C9E81_03370</name>
</gene>
<feature type="transmembrane region" description="Helical" evidence="8">
    <location>
        <begin position="280"/>
        <end position="303"/>
    </location>
</feature>
<dbReference type="PROSITE" id="PS01246">
    <property type="entry name" value="UPF0003"/>
    <property type="match status" value="1"/>
</dbReference>
<evidence type="ECO:0000256" key="2">
    <source>
        <dbReference type="ARBA" id="ARBA00008017"/>
    </source>
</evidence>
<dbReference type="GO" id="GO:0008381">
    <property type="term" value="F:mechanosensitive monoatomic ion channel activity"/>
    <property type="evidence" value="ECO:0007669"/>
    <property type="project" value="UniProtKB-ARBA"/>
</dbReference>
<dbReference type="EMBL" id="QOKZ01000001">
    <property type="protein sequence ID" value="RMC37788.1"/>
    <property type="molecule type" value="Genomic_DNA"/>
</dbReference>
<keyword evidence="14" id="KW-1185">Reference proteome</keyword>
<dbReference type="InterPro" id="IPR010920">
    <property type="entry name" value="LSM_dom_sf"/>
</dbReference>
<dbReference type="GO" id="GO:0005886">
    <property type="term" value="C:plasma membrane"/>
    <property type="evidence" value="ECO:0007669"/>
    <property type="project" value="UniProtKB-SubCell"/>
</dbReference>
<evidence type="ECO:0000259" key="12">
    <source>
        <dbReference type="Pfam" id="PF21082"/>
    </source>
</evidence>
<feature type="region of interest" description="Disordered" evidence="7">
    <location>
        <begin position="779"/>
        <end position="826"/>
    </location>
</feature>
<evidence type="ECO:0000256" key="8">
    <source>
        <dbReference type="SAM" id="Phobius"/>
    </source>
</evidence>
<evidence type="ECO:0000256" key="4">
    <source>
        <dbReference type="ARBA" id="ARBA00022692"/>
    </source>
</evidence>
<dbReference type="OrthoDB" id="9799209at2"/>
<evidence type="ECO:0000313" key="14">
    <source>
        <dbReference type="Proteomes" id="UP000273516"/>
    </source>
</evidence>
<dbReference type="InterPro" id="IPR006685">
    <property type="entry name" value="MscS_channel_2nd"/>
</dbReference>
<feature type="transmembrane region" description="Helical" evidence="8">
    <location>
        <begin position="200"/>
        <end position="217"/>
    </location>
</feature>
<evidence type="ECO:0000259" key="11">
    <source>
        <dbReference type="Pfam" id="PF12607"/>
    </source>
</evidence>
<dbReference type="SUPFAM" id="SSF82689">
    <property type="entry name" value="Mechanosensitive channel protein MscS (YggB), C-terminal domain"/>
    <property type="match status" value="1"/>
</dbReference>
<dbReference type="InterPro" id="IPR023408">
    <property type="entry name" value="MscS_beta-dom_sf"/>
</dbReference>
<dbReference type="InterPro" id="IPR011066">
    <property type="entry name" value="MscS_channel_C_sf"/>
</dbReference>
<feature type="signal peptide" evidence="9">
    <location>
        <begin position="1"/>
        <end position="23"/>
    </location>
</feature>
<feature type="transmembrane region" description="Helical" evidence="8">
    <location>
        <begin position="473"/>
        <end position="495"/>
    </location>
</feature>